<proteinExistence type="predicted"/>
<feature type="region of interest" description="Disordered" evidence="1">
    <location>
        <begin position="24"/>
        <end position="51"/>
    </location>
</feature>
<dbReference type="EMBL" id="LWDX02069108">
    <property type="protein sequence ID" value="OEL14748.1"/>
    <property type="molecule type" value="Genomic_DNA"/>
</dbReference>
<evidence type="ECO:0000313" key="2">
    <source>
        <dbReference type="EMBL" id="OEL14748.1"/>
    </source>
</evidence>
<feature type="non-terminal residue" evidence="2">
    <location>
        <position position="1"/>
    </location>
</feature>
<keyword evidence="3" id="KW-1185">Reference proteome</keyword>
<protein>
    <submittedName>
        <fullName evidence="2">Uncharacterized protein</fullName>
    </submittedName>
</protein>
<comment type="caution">
    <text evidence="2">The sequence shown here is derived from an EMBL/GenBank/DDBJ whole genome shotgun (WGS) entry which is preliminary data.</text>
</comment>
<evidence type="ECO:0000313" key="3">
    <source>
        <dbReference type="Proteomes" id="UP000095767"/>
    </source>
</evidence>
<dbReference type="AlphaFoldDB" id="A0A1E5UPK1"/>
<name>A0A1E5UPK1_9POAL</name>
<sequence>LATSRLTPRTLALMARQTHFFASKSARPEMREQQGSLGGPSTTAWISPSSTSAHTPSFTAFNRHLPVGFGHGCPPHAAAGATPRDSSSSTTKAASTTACCCFPWQESALATLMSECGGERVFLSCER</sequence>
<feature type="region of interest" description="Disordered" evidence="1">
    <location>
        <begin position="72"/>
        <end position="91"/>
    </location>
</feature>
<feature type="compositionally biased region" description="Polar residues" evidence="1">
    <location>
        <begin position="33"/>
        <end position="51"/>
    </location>
</feature>
<organism evidence="2 3">
    <name type="scientific">Dichanthelium oligosanthes</name>
    <dbReference type="NCBI Taxonomy" id="888268"/>
    <lineage>
        <taxon>Eukaryota</taxon>
        <taxon>Viridiplantae</taxon>
        <taxon>Streptophyta</taxon>
        <taxon>Embryophyta</taxon>
        <taxon>Tracheophyta</taxon>
        <taxon>Spermatophyta</taxon>
        <taxon>Magnoliopsida</taxon>
        <taxon>Liliopsida</taxon>
        <taxon>Poales</taxon>
        <taxon>Poaceae</taxon>
        <taxon>PACMAD clade</taxon>
        <taxon>Panicoideae</taxon>
        <taxon>Panicodae</taxon>
        <taxon>Paniceae</taxon>
        <taxon>Dichantheliinae</taxon>
        <taxon>Dichanthelium</taxon>
    </lineage>
</organism>
<gene>
    <name evidence="2" type="ORF">BAE44_0024233</name>
</gene>
<dbReference type="Proteomes" id="UP000095767">
    <property type="component" value="Unassembled WGS sequence"/>
</dbReference>
<evidence type="ECO:0000256" key="1">
    <source>
        <dbReference type="SAM" id="MobiDB-lite"/>
    </source>
</evidence>
<dbReference type="OrthoDB" id="1749752at2759"/>
<reference evidence="2 3" key="1">
    <citation type="submission" date="2016-09" db="EMBL/GenBank/DDBJ databases">
        <title>The draft genome of Dichanthelium oligosanthes: A C3 panicoid grass species.</title>
        <authorList>
            <person name="Studer A.J."/>
            <person name="Schnable J.C."/>
            <person name="Brutnell T.P."/>
        </authorList>
    </citation>
    <scope>NUCLEOTIDE SEQUENCE [LARGE SCALE GENOMIC DNA]</scope>
    <source>
        <strain evidence="3">cv. Kellogg 1175</strain>
        <tissue evidence="2">Leaf</tissue>
    </source>
</reference>
<accession>A0A1E5UPK1</accession>